<dbReference type="Proteomes" id="UP000516173">
    <property type="component" value="Chromosome"/>
</dbReference>
<evidence type="ECO:0000259" key="2">
    <source>
        <dbReference type="Pfam" id="PF00144"/>
    </source>
</evidence>
<accession>A0A7G1KKP9</accession>
<dbReference type="InterPro" id="IPR050491">
    <property type="entry name" value="AmpC-like"/>
</dbReference>
<dbReference type="Gene3D" id="3.40.710.10">
    <property type="entry name" value="DD-peptidase/beta-lactamase superfamily"/>
    <property type="match status" value="1"/>
</dbReference>
<feature type="signal peptide" evidence="1">
    <location>
        <begin position="1"/>
        <end position="27"/>
    </location>
</feature>
<dbReference type="Pfam" id="PF00144">
    <property type="entry name" value="Beta-lactamase"/>
    <property type="match status" value="1"/>
</dbReference>
<feature type="chain" id="PRO_5039159337" evidence="1">
    <location>
        <begin position="28"/>
        <end position="386"/>
    </location>
</feature>
<dbReference type="PANTHER" id="PTHR46825:SF7">
    <property type="entry name" value="D-ALANYL-D-ALANINE CARBOXYPEPTIDASE"/>
    <property type="match status" value="1"/>
</dbReference>
<dbReference type="PANTHER" id="PTHR46825">
    <property type="entry name" value="D-ALANYL-D-ALANINE-CARBOXYPEPTIDASE/ENDOPEPTIDASE AMPH"/>
    <property type="match status" value="1"/>
</dbReference>
<reference evidence="3 4" key="1">
    <citation type="submission" date="2020-08" db="EMBL/GenBank/DDBJ databases">
        <title>Genome Sequencing of Nocardia wallacei strain FMUON74 and assembly.</title>
        <authorList>
            <person name="Toyokawa M."/>
            <person name="Uesaka K."/>
        </authorList>
    </citation>
    <scope>NUCLEOTIDE SEQUENCE [LARGE SCALE GENOMIC DNA]</scope>
    <source>
        <strain evidence="3 4">FMUON74</strain>
    </source>
</reference>
<name>A0A7G1KKP9_9NOCA</name>
<dbReference type="GO" id="GO:0016787">
    <property type="term" value="F:hydrolase activity"/>
    <property type="evidence" value="ECO:0007669"/>
    <property type="project" value="UniProtKB-KW"/>
</dbReference>
<dbReference type="PROSITE" id="PS51257">
    <property type="entry name" value="PROKAR_LIPOPROTEIN"/>
    <property type="match status" value="1"/>
</dbReference>
<dbReference type="AlphaFoldDB" id="A0A7G1KKP9"/>
<keyword evidence="3" id="KW-0378">Hydrolase</keyword>
<dbReference type="KEGG" id="nwl:NWFMUON74_34600"/>
<evidence type="ECO:0000256" key="1">
    <source>
        <dbReference type="SAM" id="SignalP"/>
    </source>
</evidence>
<dbReference type="InterPro" id="IPR001466">
    <property type="entry name" value="Beta-lactam-related"/>
</dbReference>
<protein>
    <submittedName>
        <fullName evidence="3">Serine hydrolase</fullName>
    </submittedName>
</protein>
<organism evidence="3 4">
    <name type="scientific">Nocardia wallacei</name>
    <dbReference type="NCBI Taxonomy" id="480035"/>
    <lineage>
        <taxon>Bacteria</taxon>
        <taxon>Bacillati</taxon>
        <taxon>Actinomycetota</taxon>
        <taxon>Actinomycetes</taxon>
        <taxon>Mycobacteriales</taxon>
        <taxon>Nocardiaceae</taxon>
        <taxon>Nocardia</taxon>
    </lineage>
</organism>
<evidence type="ECO:0000313" key="3">
    <source>
        <dbReference type="EMBL" id="BCK55688.1"/>
    </source>
</evidence>
<keyword evidence="1" id="KW-0732">Signal</keyword>
<dbReference type="EMBL" id="AP023396">
    <property type="protein sequence ID" value="BCK55688.1"/>
    <property type="molecule type" value="Genomic_DNA"/>
</dbReference>
<dbReference type="InterPro" id="IPR012338">
    <property type="entry name" value="Beta-lactam/transpept-like"/>
</dbReference>
<keyword evidence="4" id="KW-1185">Reference proteome</keyword>
<gene>
    <name evidence="3" type="ORF">NWFMUON74_34600</name>
</gene>
<evidence type="ECO:0000313" key="4">
    <source>
        <dbReference type="Proteomes" id="UP000516173"/>
    </source>
</evidence>
<dbReference type="SUPFAM" id="SSF56601">
    <property type="entry name" value="beta-lactamase/transpeptidase-like"/>
    <property type="match status" value="1"/>
</dbReference>
<proteinExistence type="predicted"/>
<feature type="domain" description="Beta-lactamase-related" evidence="2">
    <location>
        <begin position="60"/>
        <end position="378"/>
    </location>
</feature>
<sequence>MRGSDRSYRLLMRSSLLLLGVAALAVAGCSADTATESTSSPVPAARVEAVRGDLDELIRAGAVGVIATVTDNGRSVTLTAGAANAETGQPIPAEPPQHVRVGSIAKSFVAAIVLQLADAGRVDLDAPVDTYLPGVLTGDGIDGRVITVRQLLQHRSGLPELTENPEIDEDLAARTGRTFTPGEEIAIALRRSADFVPGSRYEYSNTNFIVAAMVVERVTGRAYTDELRDRILHPLRLTGTYLPPAGELDLRDPHPHGYAEVDGRRVDASRIEPSVPWAAGGLVSTGADLNRFYSELAAGRVVPPARLRQMLDGGPTGPEGPNYGLGVMYGPLPCGAEFVGHFGGIHGFLAISGATREGRALTVSITGGLPEERIDPNRLLAHGLCR</sequence>